<protein>
    <submittedName>
        <fullName evidence="3">BTB domain-containing protein</fullName>
    </submittedName>
</protein>
<dbReference type="SUPFAM" id="SSF54695">
    <property type="entry name" value="POZ domain"/>
    <property type="match status" value="1"/>
</dbReference>
<dbReference type="InterPro" id="IPR011333">
    <property type="entry name" value="SKP1/BTB/POZ_sf"/>
</dbReference>
<dbReference type="InterPro" id="IPR000210">
    <property type="entry name" value="BTB/POZ_dom"/>
</dbReference>
<keyword evidence="2" id="KW-1185">Reference proteome</keyword>
<dbReference type="CDD" id="cd18186">
    <property type="entry name" value="BTB_POZ_ZBTB_KLHL-like"/>
    <property type="match status" value="1"/>
</dbReference>
<evidence type="ECO:0000313" key="3">
    <source>
        <dbReference type="WBParaSite" id="scaffold5014_cov149.g8950"/>
    </source>
</evidence>
<evidence type="ECO:0000259" key="1">
    <source>
        <dbReference type="PROSITE" id="PS50097"/>
    </source>
</evidence>
<reference evidence="3" key="1">
    <citation type="submission" date="2022-11" db="UniProtKB">
        <authorList>
            <consortium name="WormBaseParasite"/>
        </authorList>
    </citation>
    <scope>IDENTIFICATION</scope>
</reference>
<dbReference type="PROSITE" id="PS50097">
    <property type="entry name" value="BTB"/>
    <property type="match status" value="1"/>
</dbReference>
<dbReference type="WBParaSite" id="scaffold5014_cov149.g8950">
    <property type="protein sequence ID" value="scaffold5014_cov149.g8950"/>
    <property type="gene ID" value="scaffold5014_cov149.g8950"/>
</dbReference>
<feature type="domain" description="BTB" evidence="1">
    <location>
        <begin position="141"/>
        <end position="188"/>
    </location>
</feature>
<dbReference type="Pfam" id="PF00651">
    <property type="entry name" value="BTB"/>
    <property type="match status" value="1"/>
</dbReference>
<sequence>MFFDVSDKLDLIKCKIEWKIYDLKLRKEFLGEKHMTSKNFYNPKCPSVVWELRVYQYLNCASTYVSLTQTGLKESKVNLCAKYNIYAYDIVGKLVNICSILLYCEVEFVPYNIKCENNQISINQIEKRNLLEDLFLDRTLSDFVIKIGDEKINVHRCILAQNSNVFLTMFKQKDMIEAKNVLITVKSR</sequence>
<dbReference type="Proteomes" id="UP000887561">
    <property type="component" value="Unplaced"/>
</dbReference>
<proteinExistence type="predicted"/>
<dbReference type="Gene3D" id="3.30.710.10">
    <property type="entry name" value="Potassium Channel Kv1.1, Chain A"/>
    <property type="match status" value="1"/>
</dbReference>
<evidence type="ECO:0000313" key="2">
    <source>
        <dbReference type="Proteomes" id="UP000887561"/>
    </source>
</evidence>
<accession>A0A915MR87</accession>
<name>A0A915MR87_MELJA</name>
<organism evidence="2 3">
    <name type="scientific">Meloidogyne javanica</name>
    <name type="common">Root-knot nematode worm</name>
    <dbReference type="NCBI Taxonomy" id="6303"/>
    <lineage>
        <taxon>Eukaryota</taxon>
        <taxon>Metazoa</taxon>
        <taxon>Ecdysozoa</taxon>
        <taxon>Nematoda</taxon>
        <taxon>Chromadorea</taxon>
        <taxon>Rhabditida</taxon>
        <taxon>Tylenchina</taxon>
        <taxon>Tylenchomorpha</taxon>
        <taxon>Tylenchoidea</taxon>
        <taxon>Meloidogynidae</taxon>
        <taxon>Meloidogyninae</taxon>
        <taxon>Meloidogyne</taxon>
        <taxon>Meloidogyne incognita group</taxon>
    </lineage>
</organism>
<dbReference type="AlphaFoldDB" id="A0A915MR87"/>